<dbReference type="Gene3D" id="3.50.50.60">
    <property type="entry name" value="FAD/NAD(P)-binding domain"/>
    <property type="match status" value="1"/>
</dbReference>
<organism evidence="18 19">
    <name type="scientific">Enteractinococcus helveticum</name>
    <dbReference type="NCBI Taxonomy" id="1837282"/>
    <lineage>
        <taxon>Bacteria</taxon>
        <taxon>Bacillati</taxon>
        <taxon>Actinomycetota</taxon>
        <taxon>Actinomycetes</taxon>
        <taxon>Micrococcales</taxon>
        <taxon>Micrococcaceae</taxon>
    </lineage>
</organism>
<dbReference type="SUPFAM" id="SSF51905">
    <property type="entry name" value="FAD/NAD(P)-binding domain"/>
    <property type="match status" value="1"/>
</dbReference>
<reference evidence="18 19" key="1">
    <citation type="submission" date="2016-04" db="EMBL/GenBank/DDBJ databases">
        <title>First whole genome shotgun sequence of the bacterium Enteractinococcus sp. strain UASWS1574.</title>
        <authorList>
            <person name="Crovadore J."/>
            <person name="Chablais R."/>
            <person name="Lefort F."/>
        </authorList>
    </citation>
    <scope>NUCLEOTIDE SEQUENCE [LARGE SCALE GENOMIC DNA]</scope>
    <source>
        <strain evidence="18 19">UASWS1574</strain>
    </source>
</reference>
<evidence type="ECO:0000256" key="4">
    <source>
        <dbReference type="ARBA" id="ARBA00022490"/>
    </source>
</evidence>
<evidence type="ECO:0000256" key="5">
    <source>
        <dbReference type="ARBA" id="ARBA00022630"/>
    </source>
</evidence>
<keyword evidence="9" id="KW-0560">Oxidoreductase</keyword>
<dbReference type="OrthoDB" id="9806257at2"/>
<evidence type="ECO:0000313" key="19">
    <source>
        <dbReference type="Proteomes" id="UP000078292"/>
    </source>
</evidence>
<evidence type="ECO:0000256" key="8">
    <source>
        <dbReference type="ARBA" id="ARBA00022827"/>
    </source>
</evidence>
<dbReference type="PANTHER" id="PTHR13847">
    <property type="entry name" value="SARCOSINE DEHYDROGENASE-RELATED"/>
    <property type="match status" value="1"/>
</dbReference>
<dbReference type="GO" id="GO:0000166">
    <property type="term" value="F:nucleotide binding"/>
    <property type="evidence" value="ECO:0007669"/>
    <property type="project" value="UniProtKB-KW"/>
</dbReference>
<dbReference type="GO" id="GO:0008115">
    <property type="term" value="F:sarcosine oxidase activity"/>
    <property type="evidence" value="ECO:0007669"/>
    <property type="project" value="InterPro"/>
</dbReference>
<keyword evidence="7" id="KW-0547">Nucleotide-binding</keyword>
<name>A0A1B7LW24_9MICC</name>
<evidence type="ECO:0000256" key="1">
    <source>
        <dbReference type="ARBA" id="ARBA00001917"/>
    </source>
</evidence>
<feature type="domain" description="Rhodanese" evidence="17">
    <location>
        <begin position="24"/>
        <end position="68"/>
    </location>
</feature>
<dbReference type="Gene3D" id="3.30.9.10">
    <property type="entry name" value="D-Amino Acid Oxidase, subunit A, domain 2"/>
    <property type="match status" value="1"/>
</dbReference>
<dbReference type="InterPro" id="IPR001763">
    <property type="entry name" value="Rhodanese-like_dom"/>
</dbReference>
<evidence type="ECO:0000256" key="10">
    <source>
        <dbReference type="ARBA" id="ARBA00043973"/>
    </source>
</evidence>
<dbReference type="InterPro" id="IPR006278">
    <property type="entry name" value="SoxB"/>
</dbReference>
<comment type="similarity">
    <text evidence="10">Belongs to the SoxB family.</text>
</comment>
<evidence type="ECO:0000256" key="9">
    <source>
        <dbReference type="ARBA" id="ARBA00023002"/>
    </source>
</evidence>
<evidence type="ECO:0000256" key="6">
    <source>
        <dbReference type="ARBA" id="ARBA00022643"/>
    </source>
</evidence>
<evidence type="ECO:0000313" key="18">
    <source>
        <dbReference type="EMBL" id="OAV59247.1"/>
    </source>
</evidence>
<keyword evidence="6" id="KW-0288">FMN</keyword>
<keyword evidence="19" id="KW-1185">Reference proteome</keyword>
<proteinExistence type="inferred from homology"/>
<dbReference type="InterPro" id="IPR006076">
    <property type="entry name" value="FAD-dep_OxRdtase"/>
</dbReference>
<dbReference type="SUPFAM" id="SSF54373">
    <property type="entry name" value="FAD-linked reductases, C-terminal domain"/>
    <property type="match status" value="1"/>
</dbReference>
<dbReference type="RefSeq" id="WP_043058792.1">
    <property type="nucleotide sequence ID" value="NZ_LXEY01000022.1"/>
</dbReference>
<dbReference type="Pfam" id="PF01266">
    <property type="entry name" value="DAO"/>
    <property type="match status" value="1"/>
</dbReference>
<comment type="subcellular location">
    <subcellularLocation>
        <location evidence="3">Cytoplasm</location>
    </subcellularLocation>
</comment>
<evidence type="ECO:0000256" key="3">
    <source>
        <dbReference type="ARBA" id="ARBA00004496"/>
    </source>
</evidence>
<comment type="catalytic activity">
    <reaction evidence="15">
        <text>sarcosine + O2 + H2O = formaldehyde + glycine + H2O2</text>
        <dbReference type="Rhea" id="RHEA:13313"/>
        <dbReference type="ChEBI" id="CHEBI:15377"/>
        <dbReference type="ChEBI" id="CHEBI:15379"/>
        <dbReference type="ChEBI" id="CHEBI:16240"/>
        <dbReference type="ChEBI" id="CHEBI:16842"/>
        <dbReference type="ChEBI" id="CHEBI:57305"/>
        <dbReference type="ChEBI" id="CHEBI:57433"/>
    </reaction>
</comment>
<comment type="caution">
    <text evidence="18">The sequence shown here is derived from an EMBL/GenBank/DDBJ whole genome shotgun (WGS) entry which is preliminary data.</text>
</comment>
<dbReference type="PANTHER" id="PTHR13847:SF287">
    <property type="entry name" value="FAD-DEPENDENT OXIDOREDUCTASE DOMAIN-CONTAINING PROTEIN 1"/>
    <property type="match status" value="1"/>
</dbReference>
<comment type="cofactor">
    <cofactor evidence="2">
        <name>FAD</name>
        <dbReference type="ChEBI" id="CHEBI:57692"/>
    </cofactor>
</comment>
<comment type="cofactor">
    <cofactor evidence="1">
        <name>FMN</name>
        <dbReference type="ChEBI" id="CHEBI:58210"/>
    </cofactor>
</comment>
<protein>
    <recommendedName>
        <fullName evidence="12">Sarcosine oxidase subunit beta</fullName>
        <ecNumber evidence="11">1.5.3.24</ecNumber>
    </recommendedName>
    <alternativeName>
        <fullName evidence="13">Sarcosine oxidase (5,10-methylenetetrahydrofolate-forming) subunit beta</fullName>
    </alternativeName>
    <alternativeName>
        <fullName evidence="14">Tetrameric sarcosine oxidase subunit beta</fullName>
    </alternativeName>
</protein>
<dbReference type="Proteomes" id="UP000078292">
    <property type="component" value="Unassembled WGS sequence"/>
</dbReference>
<dbReference type="GO" id="GO:0046653">
    <property type="term" value="P:tetrahydrofolate metabolic process"/>
    <property type="evidence" value="ECO:0007669"/>
    <property type="project" value="InterPro"/>
</dbReference>
<evidence type="ECO:0000259" key="17">
    <source>
        <dbReference type="PROSITE" id="PS50206"/>
    </source>
</evidence>
<evidence type="ECO:0000256" key="14">
    <source>
        <dbReference type="ARBA" id="ARBA00044295"/>
    </source>
</evidence>
<dbReference type="PROSITE" id="PS50206">
    <property type="entry name" value="RHODANESE_3"/>
    <property type="match status" value="1"/>
</dbReference>
<evidence type="ECO:0000256" key="12">
    <source>
        <dbReference type="ARBA" id="ARBA00044150"/>
    </source>
</evidence>
<keyword evidence="4" id="KW-0963">Cytoplasm</keyword>
<evidence type="ECO:0000256" key="11">
    <source>
        <dbReference type="ARBA" id="ARBA00044044"/>
    </source>
</evidence>
<dbReference type="GO" id="GO:0005737">
    <property type="term" value="C:cytoplasm"/>
    <property type="evidence" value="ECO:0007669"/>
    <property type="project" value="UniProtKB-SubCell"/>
</dbReference>
<dbReference type="NCBIfam" id="TIGR01373">
    <property type="entry name" value="soxB"/>
    <property type="match status" value="1"/>
</dbReference>
<accession>A0A1B7LW24</accession>
<evidence type="ECO:0000256" key="13">
    <source>
        <dbReference type="ARBA" id="ARBA00044216"/>
    </source>
</evidence>
<dbReference type="STRING" id="1837282.A6F49_15355"/>
<evidence type="ECO:0000256" key="16">
    <source>
        <dbReference type="ARBA" id="ARBA00048917"/>
    </source>
</evidence>
<dbReference type="AlphaFoldDB" id="A0A1B7LW24"/>
<comment type="catalytic activity">
    <reaction evidence="16">
        <text>sarcosine + (6S)-5,6,7,8-tetrahydrofolate + O2 = (6R)-5,10-methylene-5,6,7,8-tetrahydrofolate + glycine + H2O2</text>
        <dbReference type="Rhea" id="RHEA:70455"/>
        <dbReference type="ChEBI" id="CHEBI:15379"/>
        <dbReference type="ChEBI" id="CHEBI:15636"/>
        <dbReference type="ChEBI" id="CHEBI:16240"/>
        <dbReference type="ChEBI" id="CHEBI:57305"/>
        <dbReference type="ChEBI" id="CHEBI:57433"/>
        <dbReference type="ChEBI" id="CHEBI:57453"/>
        <dbReference type="EC" id="1.5.3.24"/>
    </reaction>
</comment>
<keyword evidence="8" id="KW-0274">FAD</keyword>
<sequence>MADLLPEHPDFLWRNPRLKSSYDVVIVGAGGHGLATAYYLAKEHGITNVAVIDKGWLGGGNMARNTTIIRSNYMLDKSTRFFDRSLQMWEGLDEELEYDFLFSQRGLITLAHTDAEVRESIRRVESNVLNGADAQWLTPQDVKALLPIVNISQDIRHPVMGATYQARAAIAKHDHVAWAYARKASAMGVDIIQNTEVTGFIKDGDKVIGIETTRGNIATEKVGIAVAGHSSLLAEKAGFEVPIQSRTLQALVSELFEPVHPMILTSHHIHVYVSQAHKGELVMGANTDPYTAYGARGGFHTIERQLAAAVELVPIFARAHLIRVWGGVVDISPDSTPIIGKTPVEGIYINCGWGSGGFKGTPIGGYTLAHTIAHDEPHEYNKHFGLDRYYTGHLVDEHSASGVLH</sequence>
<evidence type="ECO:0000256" key="15">
    <source>
        <dbReference type="ARBA" id="ARBA00047316"/>
    </source>
</evidence>
<dbReference type="EC" id="1.5.3.24" evidence="11"/>
<dbReference type="InterPro" id="IPR036188">
    <property type="entry name" value="FAD/NAD-bd_sf"/>
</dbReference>
<evidence type="ECO:0000256" key="7">
    <source>
        <dbReference type="ARBA" id="ARBA00022741"/>
    </source>
</evidence>
<gene>
    <name evidence="18" type="ORF">A6F49_15355</name>
</gene>
<evidence type="ECO:0000256" key="2">
    <source>
        <dbReference type="ARBA" id="ARBA00001974"/>
    </source>
</evidence>
<dbReference type="EMBL" id="LXEY01000022">
    <property type="protein sequence ID" value="OAV59247.1"/>
    <property type="molecule type" value="Genomic_DNA"/>
</dbReference>
<keyword evidence="5" id="KW-0285">Flavoprotein</keyword>